<keyword evidence="4" id="KW-1185">Reference proteome</keyword>
<dbReference type="RefSeq" id="WP_089838220.1">
    <property type="nucleotide sequence ID" value="NZ_FOZL01000001.1"/>
</dbReference>
<dbReference type="PRINTS" id="PR00956">
    <property type="entry name" value="FLGMOTORFLIN"/>
</dbReference>
<evidence type="ECO:0000259" key="2">
    <source>
        <dbReference type="Pfam" id="PF01052"/>
    </source>
</evidence>
<dbReference type="Gene3D" id="2.30.330.10">
    <property type="entry name" value="SpoA-like"/>
    <property type="match status" value="1"/>
</dbReference>
<dbReference type="InterPro" id="IPR036429">
    <property type="entry name" value="SpoA-like_sf"/>
</dbReference>
<dbReference type="Proteomes" id="UP000199024">
    <property type="component" value="Unassembled WGS sequence"/>
</dbReference>
<dbReference type="InterPro" id="IPR001543">
    <property type="entry name" value="FliN-like_C"/>
</dbReference>
<dbReference type="GO" id="GO:0071978">
    <property type="term" value="P:bacterial-type flagellum-dependent swarming motility"/>
    <property type="evidence" value="ECO:0007669"/>
    <property type="project" value="TreeGrafter"/>
</dbReference>
<keyword evidence="3" id="KW-0966">Cell projection</keyword>
<organism evidence="3 4">
    <name type="scientific">Granulicella pectinivorans</name>
    <dbReference type="NCBI Taxonomy" id="474950"/>
    <lineage>
        <taxon>Bacteria</taxon>
        <taxon>Pseudomonadati</taxon>
        <taxon>Acidobacteriota</taxon>
        <taxon>Terriglobia</taxon>
        <taxon>Terriglobales</taxon>
        <taxon>Acidobacteriaceae</taxon>
        <taxon>Granulicella</taxon>
    </lineage>
</organism>
<dbReference type="PANTHER" id="PTHR30034:SF6">
    <property type="entry name" value="YOP PROTEINS TRANSLOCATION PROTEIN Q"/>
    <property type="match status" value="1"/>
</dbReference>
<proteinExistence type="inferred from homology"/>
<dbReference type="STRING" id="474950.SAMN05421771_1594"/>
<sequence length="84" mass="8727">MEHALEDLSVDAMLRIGATTLPLRSILNIKVGEVVALDRPLVGTVEVIAGGRTVATGELVLVDGCFAVQVTEVSGMSMHLPGEG</sequence>
<protein>
    <submittedName>
        <fullName evidence="3">Flagellar motor switch protein FliN/FliY</fullName>
    </submittedName>
</protein>
<name>A0A1I6M074_9BACT</name>
<reference evidence="3 4" key="1">
    <citation type="submission" date="2016-10" db="EMBL/GenBank/DDBJ databases">
        <authorList>
            <person name="de Groot N.N."/>
        </authorList>
    </citation>
    <scope>NUCLEOTIDE SEQUENCE [LARGE SCALE GENOMIC DNA]</scope>
    <source>
        <strain evidence="3 4">DSM 21001</strain>
    </source>
</reference>
<comment type="similarity">
    <text evidence="1">Belongs to the FliN/MopA/SpaO family.</text>
</comment>
<dbReference type="PANTHER" id="PTHR30034">
    <property type="entry name" value="FLAGELLAR MOTOR SWITCH PROTEIN FLIM"/>
    <property type="match status" value="1"/>
</dbReference>
<dbReference type="EMBL" id="FOZL01000001">
    <property type="protein sequence ID" value="SFS09111.1"/>
    <property type="molecule type" value="Genomic_DNA"/>
</dbReference>
<keyword evidence="3" id="KW-0969">Cilium</keyword>
<dbReference type="GO" id="GO:0009425">
    <property type="term" value="C:bacterial-type flagellum basal body"/>
    <property type="evidence" value="ECO:0007669"/>
    <property type="project" value="InterPro"/>
</dbReference>
<dbReference type="OrthoDB" id="9773459at2"/>
<dbReference type="GO" id="GO:0003774">
    <property type="term" value="F:cytoskeletal motor activity"/>
    <property type="evidence" value="ECO:0007669"/>
    <property type="project" value="InterPro"/>
</dbReference>
<dbReference type="GO" id="GO:0050918">
    <property type="term" value="P:positive chemotaxis"/>
    <property type="evidence" value="ECO:0007669"/>
    <property type="project" value="TreeGrafter"/>
</dbReference>
<dbReference type="Pfam" id="PF01052">
    <property type="entry name" value="FliMN_C"/>
    <property type="match status" value="1"/>
</dbReference>
<keyword evidence="3" id="KW-0282">Flagellum</keyword>
<dbReference type="InterPro" id="IPR001172">
    <property type="entry name" value="FliN_T3SS_HrcQb"/>
</dbReference>
<feature type="domain" description="Flagellar motor switch protein FliN-like C-terminal" evidence="2">
    <location>
        <begin position="4"/>
        <end position="73"/>
    </location>
</feature>
<evidence type="ECO:0000256" key="1">
    <source>
        <dbReference type="ARBA" id="ARBA00009226"/>
    </source>
</evidence>
<evidence type="ECO:0000313" key="4">
    <source>
        <dbReference type="Proteomes" id="UP000199024"/>
    </source>
</evidence>
<dbReference type="AlphaFoldDB" id="A0A1I6M074"/>
<dbReference type="SUPFAM" id="SSF101801">
    <property type="entry name" value="Surface presentation of antigens (SPOA)"/>
    <property type="match status" value="1"/>
</dbReference>
<evidence type="ECO:0000313" key="3">
    <source>
        <dbReference type="EMBL" id="SFS09111.1"/>
    </source>
</evidence>
<accession>A0A1I6M074</accession>
<gene>
    <name evidence="3" type="ORF">SAMN05421771_1594</name>
</gene>